<proteinExistence type="predicted"/>
<dbReference type="GO" id="GO:0003677">
    <property type="term" value="F:DNA binding"/>
    <property type="evidence" value="ECO:0007669"/>
    <property type="project" value="TreeGrafter"/>
</dbReference>
<accession>A0A8J6HL33</accession>
<feature type="domain" description="DDE-1" evidence="2">
    <location>
        <begin position="539"/>
        <end position="679"/>
    </location>
</feature>
<feature type="region of interest" description="Disordered" evidence="1">
    <location>
        <begin position="171"/>
        <end position="240"/>
    </location>
</feature>
<sequence length="759" mass="84959">MKSCSGISYYKYKPLHQGRSTGDRRDQPVHIPPGAPGHGNHPRRISPDLVLQVISDSRTYRNSAKLPRHCGVPHSRKKGLALEAYRDRPNGVKPITFQNGLSDPDFRYRPRQVGERRGKRYKGGTDAMTKGARLRQVRGYDRSVCAGEPVEEDRFGWEIVLEEFLSKPDNFTTLLGRRHPPGPLRRAGPHTGLSLAEEPESRSNSYLARECRGEEGPRGLSEDTDGVIDQRRKKDSEDLPPAPLFPGLFFRFQAPGPVVSQKKDESISTLRSACFFLSSFFLMCGGAPGYFPRPPTPTLSSPFSFLDSITRIQTQHPREAHPAWDLNPVDLAVVSEECRSSFHHPTTMGKKYVRTTTRASWTEAAMATTMEKVKNGELGINAASKEYETPPRTLRRHLIANNATKDLGRCSTLGREHERRLVSHIYKHLRIYSIADVKNMAFQFGQKMGLKHSFSEKNKSPGKVWLSLARAQGMNRKEVGDYFSLLLQVLTENDLLEHPSKIFYIDETGIQINNKPEQVIATKGSKDVYSLTSTENGENVSVIACCSAEGNFFPPVLIMKGKYKKPEFSERLPPGSDVYMNQKTSYINTDFFMRWFREYFIPRKGTGKALLVLDGHASHSNAIELLDFASQNEVVLLCLSSHTTQALQPLDKSFFKRLKSYFSQETKTWMIIHKDRKLNTRNVAALIGNAWSRAATVSNGVARFKAAGTYPYDPSVIPEHLFAISDASGASGGDVIQPTQGTTSGHTLVSSEHVSPKKN</sequence>
<feature type="region of interest" description="Disordered" evidence="1">
    <location>
        <begin position="1"/>
        <end position="45"/>
    </location>
</feature>
<gene>
    <name evidence="3" type="ORF">GEV33_006157</name>
</gene>
<dbReference type="InterPro" id="IPR004875">
    <property type="entry name" value="DDE_SF_endonuclease_dom"/>
</dbReference>
<dbReference type="Pfam" id="PF03184">
    <property type="entry name" value="DDE_1"/>
    <property type="match status" value="1"/>
</dbReference>
<evidence type="ECO:0000256" key="1">
    <source>
        <dbReference type="SAM" id="MobiDB-lite"/>
    </source>
</evidence>
<dbReference type="PANTHER" id="PTHR19303">
    <property type="entry name" value="TRANSPOSON"/>
    <property type="match status" value="1"/>
</dbReference>
<feature type="region of interest" description="Disordered" evidence="1">
    <location>
        <begin position="733"/>
        <end position="759"/>
    </location>
</feature>
<organism evidence="3 4">
    <name type="scientific">Tenebrio molitor</name>
    <name type="common">Yellow mealworm beetle</name>
    <dbReference type="NCBI Taxonomy" id="7067"/>
    <lineage>
        <taxon>Eukaryota</taxon>
        <taxon>Metazoa</taxon>
        <taxon>Ecdysozoa</taxon>
        <taxon>Arthropoda</taxon>
        <taxon>Hexapoda</taxon>
        <taxon>Insecta</taxon>
        <taxon>Pterygota</taxon>
        <taxon>Neoptera</taxon>
        <taxon>Endopterygota</taxon>
        <taxon>Coleoptera</taxon>
        <taxon>Polyphaga</taxon>
        <taxon>Cucujiformia</taxon>
        <taxon>Tenebrionidae</taxon>
        <taxon>Tenebrio</taxon>
    </lineage>
</organism>
<dbReference type="GO" id="GO:0005634">
    <property type="term" value="C:nucleus"/>
    <property type="evidence" value="ECO:0007669"/>
    <property type="project" value="TreeGrafter"/>
</dbReference>
<dbReference type="PANTHER" id="PTHR19303:SF74">
    <property type="entry name" value="POGO TRANSPOSABLE ELEMENT WITH KRAB DOMAIN"/>
    <property type="match status" value="1"/>
</dbReference>
<reference evidence="3" key="2">
    <citation type="submission" date="2021-08" db="EMBL/GenBank/DDBJ databases">
        <authorList>
            <person name="Eriksson T."/>
        </authorList>
    </citation>
    <scope>NUCLEOTIDE SEQUENCE</scope>
    <source>
        <strain evidence="3">Stoneville</strain>
        <tissue evidence="3">Whole head</tissue>
    </source>
</reference>
<name>A0A8J6HL33_TENMO</name>
<dbReference type="InterPro" id="IPR050863">
    <property type="entry name" value="CenT-Element_Derived"/>
</dbReference>
<reference evidence="3" key="1">
    <citation type="journal article" date="2020" name="J Insects Food Feed">
        <title>The yellow mealworm (Tenebrio molitor) genome: a resource for the emerging insects as food and feed industry.</title>
        <authorList>
            <person name="Eriksson T."/>
            <person name="Andere A."/>
            <person name="Kelstrup H."/>
            <person name="Emery V."/>
            <person name="Picard C."/>
        </authorList>
    </citation>
    <scope>NUCLEOTIDE SEQUENCE</scope>
    <source>
        <strain evidence="3">Stoneville</strain>
        <tissue evidence="3">Whole head</tissue>
    </source>
</reference>
<feature type="compositionally biased region" description="Polar residues" evidence="1">
    <location>
        <begin position="737"/>
        <end position="753"/>
    </location>
</feature>
<dbReference type="AlphaFoldDB" id="A0A8J6HL33"/>
<keyword evidence="4" id="KW-1185">Reference proteome</keyword>
<evidence type="ECO:0000259" key="2">
    <source>
        <dbReference type="Pfam" id="PF03184"/>
    </source>
</evidence>
<feature type="compositionally biased region" description="Basic and acidic residues" evidence="1">
    <location>
        <begin position="209"/>
        <end position="221"/>
    </location>
</feature>
<dbReference type="Gene3D" id="1.10.10.60">
    <property type="entry name" value="Homeodomain-like"/>
    <property type="match status" value="1"/>
</dbReference>
<comment type="caution">
    <text evidence="3">The sequence shown here is derived from an EMBL/GenBank/DDBJ whole genome shotgun (WGS) entry which is preliminary data.</text>
</comment>
<feature type="compositionally biased region" description="Basic and acidic residues" evidence="1">
    <location>
        <begin position="228"/>
        <end position="237"/>
    </location>
</feature>
<protein>
    <recommendedName>
        <fullName evidence="2">DDE-1 domain-containing protein</fullName>
    </recommendedName>
</protein>
<evidence type="ECO:0000313" key="4">
    <source>
        <dbReference type="Proteomes" id="UP000719412"/>
    </source>
</evidence>
<dbReference type="Proteomes" id="UP000719412">
    <property type="component" value="Unassembled WGS sequence"/>
</dbReference>
<evidence type="ECO:0000313" key="3">
    <source>
        <dbReference type="EMBL" id="KAH0816634.1"/>
    </source>
</evidence>
<dbReference type="EMBL" id="JABDTM020021197">
    <property type="protein sequence ID" value="KAH0816634.1"/>
    <property type="molecule type" value="Genomic_DNA"/>
</dbReference>